<dbReference type="InterPro" id="IPR027417">
    <property type="entry name" value="P-loop_NTPase"/>
</dbReference>
<dbReference type="Gene3D" id="3.40.50.300">
    <property type="entry name" value="P-loop containing nucleotide triphosphate hydrolases"/>
    <property type="match status" value="1"/>
</dbReference>
<evidence type="ECO:0000313" key="2">
    <source>
        <dbReference type="Proteomes" id="UP000007735"/>
    </source>
</evidence>
<dbReference type="eggNOG" id="COG1672">
    <property type="taxonomic scope" value="Bacteria"/>
</dbReference>
<dbReference type="KEGG" id="sfh:SFHH103_01886"/>
<dbReference type="EMBL" id="HE616890">
    <property type="protein sequence ID" value="CCE96381.1"/>
    <property type="molecule type" value="Genomic_DNA"/>
</dbReference>
<organism evidence="1 2">
    <name type="scientific">Sinorhizobium fredii (strain HH103)</name>
    <dbReference type="NCBI Taxonomy" id="1117943"/>
    <lineage>
        <taxon>Bacteria</taxon>
        <taxon>Pseudomonadati</taxon>
        <taxon>Pseudomonadota</taxon>
        <taxon>Alphaproteobacteria</taxon>
        <taxon>Hyphomicrobiales</taxon>
        <taxon>Rhizobiaceae</taxon>
        <taxon>Sinorhizobium/Ensifer group</taxon>
        <taxon>Sinorhizobium</taxon>
    </lineage>
</organism>
<dbReference type="PATRIC" id="fig|380.5.peg.1999"/>
<dbReference type="Proteomes" id="UP000007735">
    <property type="component" value="Chromosome"/>
</dbReference>
<sequence length="692" mass="77869">MSIRPSVTDPVSQPMPGTTQLLHIYGNIGRASSDEFAKSFLLTERQRDNSPFLKSPWMRAFHDDVLAASSVIFVGFSLTDIDIRRLLGLMPPEVLQKIHFVVRPGTKQPILTRMSKFGTAHPIGLSALAAHLGTKRPGAPVRPYTTLPVAMQEMFFSPKVSASISATDIEHLFISGSPDLEKLSNADISAEPGAYSISRNQYAYSRASDNASGSMPILVYGDVGNGKTVFASQIGYLYARKNYRVFRFQREPDNIGDVLAYLQTLDEPALLIFDDIMRFPKLPTAILDMRKSSFVILATVRTSFVDTSLSAVKARLANVTCVEVDLDSPTRDETHRMVQYLTVNGLLGKYSDLSDSEKLDFVERTCGRQLRDVVLSLYETGVLHTKVEEILVGIQTLDRGAQDLIIFSAVLTHAGYQNLSEVWLLSQLLDYSGAFEDLRASLYEHGLGRLIRINDGDLSIRSPALAEFILKRVFNIQTVLNAVKRGLTTIHNHFSDENDLVLMAKGLLKFSVYGRLLRSDRENALVEKFYDDCRLFSFATNDPLFWVQRSICTRNDKHFDISFRFIDNAYGLARRRTNWDTYQIDNHKARVLLTQSRETGVSADGSRERDAISLLQSVLARKNDDLYHPLSVMRIFAEIVDRYLHTLTIEQKSSLKQSIVTGRLLPRRFCFDAGDEFFVVDKAVEEVVPFLS</sequence>
<reference evidence="1 2" key="1">
    <citation type="journal article" date="2012" name="J. Bacteriol.">
        <title>Genome sequence of the soybean symbiont Sinorhizobium fredii HH103.</title>
        <authorList>
            <person name="Weidner S."/>
            <person name="Becker A."/>
            <person name="Bonilla I."/>
            <person name="Jaenicke S."/>
            <person name="Lloret J."/>
            <person name="Margaret I."/>
            <person name="Puhler A."/>
            <person name="Ruiz-Sainz J.E."/>
            <person name="Schneiker-Bekel S."/>
            <person name="Szczepanowski R."/>
            <person name="Vinardell J.M."/>
            <person name="Zehner S."/>
            <person name="Gottfert M."/>
        </authorList>
    </citation>
    <scope>NUCLEOTIDE SEQUENCE [LARGE SCALE GENOMIC DNA]</scope>
    <source>
        <strain evidence="1 2">HH103</strain>
    </source>
</reference>
<dbReference type="AlphaFoldDB" id="G9A801"/>
<accession>G9A801</accession>
<name>G9A801_SINF1</name>
<gene>
    <name evidence="1" type="ordered locus">SFHH103_01886</name>
</gene>
<proteinExistence type="predicted"/>
<evidence type="ECO:0000313" key="1">
    <source>
        <dbReference type="EMBL" id="CCE96381.1"/>
    </source>
</evidence>
<dbReference type="SUPFAM" id="SSF52540">
    <property type="entry name" value="P-loop containing nucleoside triphosphate hydrolases"/>
    <property type="match status" value="1"/>
</dbReference>
<dbReference type="RefSeq" id="WP_014328837.1">
    <property type="nucleotide sequence ID" value="NC_016812.1"/>
</dbReference>
<dbReference type="HOGENOM" id="CLU_397874_0_0_5"/>
<dbReference type="Pfam" id="PF13289">
    <property type="entry name" value="SIR2_2"/>
    <property type="match status" value="1"/>
</dbReference>
<protein>
    <submittedName>
        <fullName evidence="1">Uncharacterized protein</fullName>
    </submittedName>
</protein>